<protein>
    <submittedName>
        <fullName evidence="2">Uncharacterized protein</fullName>
    </submittedName>
</protein>
<dbReference type="AlphaFoldDB" id="A0A238VY39"/>
<gene>
    <name evidence="2" type="ORF">SAMN06272737_105163</name>
</gene>
<feature type="compositionally biased region" description="Acidic residues" evidence="1">
    <location>
        <begin position="9"/>
        <end position="22"/>
    </location>
</feature>
<dbReference type="Proteomes" id="UP000198403">
    <property type="component" value="Unassembled WGS sequence"/>
</dbReference>
<evidence type="ECO:0000256" key="1">
    <source>
        <dbReference type="SAM" id="MobiDB-lite"/>
    </source>
</evidence>
<dbReference type="EMBL" id="FZNO01000005">
    <property type="protein sequence ID" value="SNR39222.1"/>
    <property type="molecule type" value="Genomic_DNA"/>
</dbReference>
<sequence>MTTTPDSPVPDDENDQPDDGSPELDGAPGAEIGLSGDGGSTFEPEEDAPTEG</sequence>
<name>A0A238VY39_9ACTN</name>
<reference evidence="2 3" key="1">
    <citation type="submission" date="2017-06" db="EMBL/GenBank/DDBJ databases">
        <authorList>
            <person name="Kim H.J."/>
            <person name="Triplett B.A."/>
        </authorList>
    </citation>
    <scope>NUCLEOTIDE SEQUENCE [LARGE SCALE GENOMIC DNA]</scope>
    <source>
        <strain evidence="2 3">DSM 44272</strain>
    </source>
</reference>
<accession>A0A238VY39</accession>
<feature type="compositionally biased region" description="Acidic residues" evidence="1">
    <location>
        <begin position="43"/>
        <end position="52"/>
    </location>
</feature>
<proteinExistence type="predicted"/>
<evidence type="ECO:0000313" key="2">
    <source>
        <dbReference type="EMBL" id="SNR39222.1"/>
    </source>
</evidence>
<feature type="region of interest" description="Disordered" evidence="1">
    <location>
        <begin position="1"/>
        <end position="52"/>
    </location>
</feature>
<organism evidence="2 3">
    <name type="scientific">Blastococcus mobilis</name>
    <dbReference type="NCBI Taxonomy" id="1938746"/>
    <lineage>
        <taxon>Bacteria</taxon>
        <taxon>Bacillati</taxon>
        <taxon>Actinomycetota</taxon>
        <taxon>Actinomycetes</taxon>
        <taxon>Geodermatophilales</taxon>
        <taxon>Geodermatophilaceae</taxon>
        <taxon>Blastococcus</taxon>
    </lineage>
</organism>
<evidence type="ECO:0000313" key="3">
    <source>
        <dbReference type="Proteomes" id="UP000198403"/>
    </source>
</evidence>
<keyword evidence="3" id="KW-1185">Reference proteome</keyword>
<dbReference type="RefSeq" id="WP_176445441.1">
    <property type="nucleotide sequence ID" value="NZ_FZNO01000005.1"/>
</dbReference>